<evidence type="ECO:0008006" key="3">
    <source>
        <dbReference type="Google" id="ProtNLM"/>
    </source>
</evidence>
<reference evidence="2" key="1">
    <citation type="submission" date="2017-11" db="EMBL/GenBank/DDBJ databases">
        <authorList>
            <person name="Zhu W."/>
        </authorList>
    </citation>
    <scope>NUCLEOTIDE SEQUENCE [LARGE SCALE GENOMIC DNA]</scope>
    <source>
        <strain evidence="2">CAU 1051</strain>
    </source>
</reference>
<dbReference type="OrthoDB" id="68731at2"/>
<proteinExistence type="predicted"/>
<dbReference type="InterPro" id="IPR011466">
    <property type="entry name" value="DUF1572"/>
</dbReference>
<comment type="caution">
    <text evidence="1">The sequence shown here is derived from an EMBL/GenBank/DDBJ whole genome shotgun (WGS) entry which is preliminary data.</text>
</comment>
<name>A0A3D8PY10_9BACI</name>
<dbReference type="RefSeq" id="WP_115748470.1">
    <property type="nucleotide sequence ID" value="NZ_PIOD01000004.1"/>
</dbReference>
<dbReference type="InterPro" id="IPR034660">
    <property type="entry name" value="DinB/YfiT-like"/>
</dbReference>
<dbReference type="Proteomes" id="UP000256520">
    <property type="component" value="Unassembled WGS sequence"/>
</dbReference>
<dbReference type="EMBL" id="PIOD01000004">
    <property type="protein sequence ID" value="RDW20973.1"/>
    <property type="molecule type" value="Genomic_DNA"/>
</dbReference>
<evidence type="ECO:0000313" key="1">
    <source>
        <dbReference type="EMBL" id="RDW20973.1"/>
    </source>
</evidence>
<protein>
    <recommendedName>
        <fullName evidence="3">DUF1572 domain-containing protein</fullName>
    </recommendedName>
</protein>
<accession>A0A3D8PY10</accession>
<dbReference type="Pfam" id="PF07609">
    <property type="entry name" value="DUF1572"/>
    <property type="match status" value="1"/>
</dbReference>
<organism evidence="1 2">
    <name type="scientific">Oceanobacillus chungangensis</name>
    <dbReference type="NCBI Taxonomy" id="1229152"/>
    <lineage>
        <taxon>Bacteria</taxon>
        <taxon>Bacillati</taxon>
        <taxon>Bacillota</taxon>
        <taxon>Bacilli</taxon>
        <taxon>Bacillales</taxon>
        <taxon>Bacillaceae</taxon>
        <taxon>Oceanobacillus</taxon>
    </lineage>
</organism>
<dbReference type="SUPFAM" id="SSF109854">
    <property type="entry name" value="DinB/YfiT-like putative metalloenzymes"/>
    <property type="match status" value="1"/>
</dbReference>
<sequence length="180" mass="21077">MTLGNEYLQVVQERFRSIKELGDKTIQRLSEDEIHWALNKSSNSIAIIVKHLSGNMISRWTDFLTSDGEKNNRKRDQEFIDTISSKQEMIIIWESGWNTLFRSIDNLVEEDLLKNINIRGESHMVIDAIERQIAHYAYHIGQIVYVGKQIKDEEWESLSIPKGNSEEYLQKMLKKHGKLE</sequence>
<dbReference type="Gene3D" id="1.20.120.450">
    <property type="entry name" value="dinb family like domain"/>
    <property type="match status" value="1"/>
</dbReference>
<gene>
    <name evidence="1" type="ORF">CWR45_03755</name>
</gene>
<evidence type="ECO:0000313" key="2">
    <source>
        <dbReference type="Proteomes" id="UP000256520"/>
    </source>
</evidence>
<dbReference type="AlphaFoldDB" id="A0A3D8PY10"/>
<keyword evidence="2" id="KW-1185">Reference proteome</keyword>